<protein>
    <recommendedName>
        <fullName evidence="2">Rap1a immunity protein domain-containing protein</fullName>
    </recommendedName>
</protein>
<feature type="domain" description="Rap1a immunity protein" evidence="2">
    <location>
        <begin position="26"/>
        <end position="119"/>
    </location>
</feature>
<keyword evidence="1" id="KW-0732">Signal</keyword>
<dbReference type="AlphaFoldDB" id="A0A562TBE0"/>
<proteinExistence type="predicted"/>
<reference evidence="3 4" key="1">
    <citation type="submission" date="2019-07" db="EMBL/GenBank/DDBJ databases">
        <title>Genomic Encyclopedia of Archaeal and Bacterial Type Strains, Phase II (KMG-II): from individual species to whole genera.</title>
        <authorList>
            <person name="Goeker M."/>
        </authorList>
    </citation>
    <scope>NUCLEOTIDE SEQUENCE [LARGE SCALE GENOMIC DNA]</scope>
    <source>
        <strain evidence="3 4">ATCC BAA-252</strain>
    </source>
</reference>
<evidence type="ECO:0000313" key="4">
    <source>
        <dbReference type="Proteomes" id="UP000320593"/>
    </source>
</evidence>
<accession>A0A562TBE0</accession>
<gene>
    <name evidence="3" type="ORF">JM93_01057</name>
</gene>
<feature type="signal peptide" evidence="1">
    <location>
        <begin position="1"/>
        <end position="23"/>
    </location>
</feature>
<dbReference type="InterPro" id="IPR041238">
    <property type="entry name" value="Rap1a"/>
</dbReference>
<dbReference type="Gene3D" id="1.10.890.40">
    <property type="match status" value="1"/>
</dbReference>
<evidence type="ECO:0000259" key="2">
    <source>
        <dbReference type="Pfam" id="PF18602"/>
    </source>
</evidence>
<keyword evidence="4" id="KW-1185">Reference proteome</keyword>
<evidence type="ECO:0000313" key="3">
    <source>
        <dbReference type="EMBL" id="TWI90080.1"/>
    </source>
</evidence>
<organism evidence="3 4">
    <name type="scientific">Roseibium hamelinense</name>
    <dbReference type="NCBI Taxonomy" id="150831"/>
    <lineage>
        <taxon>Bacteria</taxon>
        <taxon>Pseudomonadati</taxon>
        <taxon>Pseudomonadota</taxon>
        <taxon>Alphaproteobacteria</taxon>
        <taxon>Hyphomicrobiales</taxon>
        <taxon>Stappiaceae</taxon>
        <taxon>Roseibium</taxon>
    </lineage>
</organism>
<name>A0A562TBE0_9HYPH</name>
<evidence type="ECO:0000256" key="1">
    <source>
        <dbReference type="SAM" id="SignalP"/>
    </source>
</evidence>
<dbReference type="Pfam" id="PF18602">
    <property type="entry name" value="Rap1a"/>
    <property type="match status" value="1"/>
</dbReference>
<comment type="caution">
    <text evidence="3">The sequence shown here is derived from an EMBL/GenBank/DDBJ whole genome shotgun (WGS) entry which is preliminary data.</text>
</comment>
<feature type="chain" id="PRO_5021878477" description="Rap1a immunity protein domain-containing protein" evidence="1">
    <location>
        <begin position="24"/>
        <end position="120"/>
    </location>
</feature>
<sequence>MKLMLLPLFFAFGLIVNTSTAVSAYTGSEFLTDCETFIQGQSAIVDYETLAQNVSCGRFIQGVVDTLRFTESTLVCIPENYTPGQLARIFLKFAQDNPQHLHFTAGSLLVHTLQQAYPCN</sequence>
<dbReference type="EMBL" id="VLLF01000002">
    <property type="protein sequence ID" value="TWI90080.1"/>
    <property type="molecule type" value="Genomic_DNA"/>
</dbReference>
<dbReference type="Proteomes" id="UP000320593">
    <property type="component" value="Unassembled WGS sequence"/>
</dbReference>